<dbReference type="InterPro" id="IPR025311">
    <property type="entry name" value="DUF4166"/>
</dbReference>
<dbReference type="AlphaFoldDB" id="A0A398CGV8"/>
<reference evidence="2 3" key="1">
    <citation type="submission" date="2018-09" db="EMBL/GenBank/DDBJ databases">
        <title>Draft genome of Simplicispira sp. NY-02.</title>
        <authorList>
            <person name="Im W.T."/>
        </authorList>
    </citation>
    <scope>NUCLEOTIDE SEQUENCE [LARGE SCALE GENOMIC DNA]</scope>
    <source>
        <strain evidence="2 3">NY-02</strain>
    </source>
</reference>
<dbReference type="RefSeq" id="WP_119107397.1">
    <property type="nucleotide sequence ID" value="NZ_QXJC01000001.1"/>
</dbReference>
<dbReference type="Pfam" id="PF13761">
    <property type="entry name" value="DUF4166"/>
    <property type="match status" value="1"/>
</dbReference>
<name>A0A398CGV8_9BURK</name>
<gene>
    <name evidence="2" type="ORF">D3F03_00330</name>
</gene>
<sequence length="193" mass="21658">MKSLMQQVLGESWKQLPPGLKAHYCSGASTDVGQMDVEFPAFMQPGLWVLGWLGALVRRRGRAIATTVEKTEVGPHQYWRRTLCYPDGTVARFNSHWELAGGNQLIEYVNPWLGLQMAVQVQGGQLHYHGVRYVVRLGRLRLPIPEWLALGHTTIVETATGPRSFAMDFRLAHPLLGQVFRYSGTFVAKEGGR</sequence>
<organism evidence="2 3">
    <name type="scientific">Simplicispira hankyongi</name>
    <dbReference type="NCBI Taxonomy" id="2315688"/>
    <lineage>
        <taxon>Bacteria</taxon>
        <taxon>Pseudomonadati</taxon>
        <taxon>Pseudomonadota</taxon>
        <taxon>Betaproteobacteria</taxon>
        <taxon>Burkholderiales</taxon>
        <taxon>Comamonadaceae</taxon>
        <taxon>Simplicispira</taxon>
    </lineage>
</organism>
<dbReference type="EMBL" id="QXJC01000001">
    <property type="protein sequence ID" value="RID98946.1"/>
    <property type="molecule type" value="Genomic_DNA"/>
</dbReference>
<evidence type="ECO:0000313" key="2">
    <source>
        <dbReference type="EMBL" id="RID98946.1"/>
    </source>
</evidence>
<protein>
    <submittedName>
        <fullName evidence="2">DUF4166 domain-containing protein</fullName>
    </submittedName>
</protein>
<proteinExistence type="predicted"/>
<comment type="caution">
    <text evidence="2">The sequence shown here is derived from an EMBL/GenBank/DDBJ whole genome shotgun (WGS) entry which is preliminary data.</text>
</comment>
<dbReference type="Proteomes" id="UP000266302">
    <property type="component" value="Unassembled WGS sequence"/>
</dbReference>
<feature type="domain" description="DUF4166" evidence="1">
    <location>
        <begin position="16"/>
        <end position="186"/>
    </location>
</feature>
<evidence type="ECO:0000259" key="1">
    <source>
        <dbReference type="Pfam" id="PF13761"/>
    </source>
</evidence>
<dbReference type="OrthoDB" id="8844917at2"/>
<keyword evidence="3" id="KW-1185">Reference proteome</keyword>
<accession>A0A398CGV8</accession>
<evidence type="ECO:0000313" key="3">
    <source>
        <dbReference type="Proteomes" id="UP000266302"/>
    </source>
</evidence>